<dbReference type="Proteomes" id="UP000308539">
    <property type="component" value="Unassembled WGS sequence"/>
</dbReference>
<organism evidence="1 2">
    <name type="scientific">Lysinibacillus varians</name>
    <dbReference type="NCBI Taxonomy" id="1145276"/>
    <lineage>
        <taxon>Bacteria</taxon>
        <taxon>Bacillati</taxon>
        <taxon>Bacillota</taxon>
        <taxon>Bacilli</taxon>
        <taxon>Bacillales</taxon>
        <taxon>Bacillaceae</taxon>
        <taxon>Lysinibacillus</taxon>
    </lineage>
</organism>
<sequence length="114" mass="13480">MNQINKDILNYINQNPGTSYIEIERIFDANKFNYEGNLDICSSENRNIIFWRGWNEEAINILTELKRKELIEEVATSKFVYLIDGKVLNLPLVTGAYNYKKHHWLPTVFKVKKK</sequence>
<name>A0ABY2T5Z6_9BACI</name>
<dbReference type="RefSeq" id="WP_025219682.1">
    <property type="nucleotide sequence ID" value="NZ_CP006837.1"/>
</dbReference>
<accession>A0ABY2T5Z6</accession>
<comment type="caution">
    <text evidence="1">The sequence shown here is derived from an EMBL/GenBank/DDBJ whole genome shotgun (WGS) entry which is preliminary data.</text>
</comment>
<dbReference type="EMBL" id="SZPV01000040">
    <property type="protein sequence ID" value="TKI52652.1"/>
    <property type="molecule type" value="Genomic_DNA"/>
</dbReference>
<evidence type="ECO:0000313" key="1">
    <source>
        <dbReference type="EMBL" id="TKI52652.1"/>
    </source>
</evidence>
<protein>
    <submittedName>
        <fullName evidence="1">Pathogenicity island protein</fullName>
    </submittedName>
</protein>
<evidence type="ECO:0000313" key="2">
    <source>
        <dbReference type="Proteomes" id="UP000308539"/>
    </source>
</evidence>
<keyword evidence="2" id="KW-1185">Reference proteome</keyword>
<reference evidence="1 2" key="1">
    <citation type="submission" date="2019-04" db="EMBL/GenBank/DDBJ databases">
        <title>Lysinibacillus genome sequencing.</title>
        <authorList>
            <person name="Dunlap C."/>
        </authorList>
    </citation>
    <scope>NUCLEOTIDE SEQUENCE [LARGE SCALE GENOMIC DNA]</scope>
    <source>
        <strain evidence="1 2">NBRC 109424</strain>
    </source>
</reference>
<gene>
    <name evidence="1" type="ORF">FC752_18885</name>
</gene>
<proteinExistence type="predicted"/>